<evidence type="ECO:0000313" key="2">
    <source>
        <dbReference type="Proteomes" id="UP000729357"/>
    </source>
</evidence>
<reference evidence="1" key="2">
    <citation type="submission" date="2021-08" db="EMBL/GenBank/DDBJ databases">
        <authorList>
            <person name="Gostincar C."/>
            <person name="Sun X."/>
            <person name="Song Z."/>
            <person name="Gunde-Cimerman N."/>
        </authorList>
    </citation>
    <scope>NUCLEOTIDE SEQUENCE</scope>
    <source>
        <strain evidence="1">EXF-9298</strain>
    </source>
</reference>
<feature type="non-terminal residue" evidence="1">
    <location>
        <position position="155"/>
    </location>
</feature>
<dbReference type="AlphaFoldDB" id="A0A9P8G5X0"/>
<dbReference type="EMBL" id="JAHFXS010000001">
    <property type="protein sequence ID" value="KAG9991785.1"/>
    <property type="molecule type" value="Genomic_DNA"/>
</dbReference>
<accession>A0A9P8G5X0</accession>
<keyword evidence="2" id="KW-1185">Reference proteome</keyword>
<proteinExistence type="predicted"/>
<protein>
    <submittedName>
        <fullName evidence="1">Uncharacterized protein</fullName>
    </submittedName>
</protein>
<evidence type="ECO:0000313" key="1">
    <source>
        <dbReference type="EMBL" id="KAG9991785.1"/>
    </source>
</evidence>
<organism evidence="1 2">
    <name type="scientific">Aureobasidium melanogenum</name>
    <name type="common">Aureobasidium pullulans var. melanogenum</name>
    <dbReference type="NCBI Taxonomy" id="46634"/>
    <lineage>
        <taxon>Eukaryota</taxon>
        <taxon>Fungi</taxon>
        <taxon>Dikarya</taxon>
        <taxon>Ascomycota</taxon>
        <taxon>Pezizomycotina</taxon>
        <taxon>Dothideomycetes</taxon>
        <taxon>Dothideomycetidae</taxon>
        <taxon>Dothideales</taxon>
        <taxon>Saccotheciaceae</taxon>
        <taxon>Aureobasidium</taxon>
    </lineage>
</organism>
<comment type="caution">
    <text evidence="1">The sequence shown here is derived from an EMBL/GenBank/DDBJ whole genome shotgun (WGS) entry which is preliminary data.</text>
</comment>
<name>A0A9P8G5X0_AURME</name>
<sequence>MALSLVSTMTLVVDFSKSLPPIILWDRGGRACQIQGIVVIASSIANVIHRISLAGVDMICRESKAAGSEFLRSFYKGSAEAGFDVELNVAVEEPDTYLSLILKHESVSSDRRGCVQVVDDHFDNFAILEHVRVDISIHLGVRRFGLVDGCIFTFG</sequence>
<dbReference type="Proteomes" id="UP000729357">
    <property type="component" value="Unassembled WGS sequence"/>
</dbReference>
<reference evidence="1" key="1">
    <citation type="journal article" date="2021" name="J Fungi (Basel)">
        <title>Virulence traits and population genomics of the black yeast Aureobasidium melanogenum.</title>
        <authorList>
            <person name="Cernosa A."/>
            <person name="Sun X."/>
            <person name="Gostincar C."/>
            <person name="Fang C."/>
            <person name="Gunde-Cimerman N."/>
            <person name="Song Z."/>
        </authorList>
    </citation>
    <scope>NUCLEOTIDE SEQUENCE</scope>
    <source>
        <strain evidence="1">EXF-9298</strain>
    </source>
</reference>
<gene>
    <name evidence="1" type="ORF">KCU98_g147</name>
</gene>